<dbReference type="Proteomes" id="UP000245207">
    <property type="component" value="Unassembled WGS sequence"/>
</dbReference>
<feature type="domain" description="F-box" evidence="1">
    <location>
        <begin position="5"/>
        <end position="45"/>
    </location>
</feature>
<dbReference type="InterPro" id="IPR038765">
    <property type="entry name" value="Papain-like_cys_pep_sf"/>
</dbReference>
<keyword evidence="3" id="KW-1185">Reference proteome</keyword>
<dbReference type="SMART" id="SM00256">
    <property type="entry name" value="FBOX"/>
    <property type="match status" value="1"/>
</dbReference>
<gene>
    <name evidence="2" type="ORF">CTI12_AA452910</name>
</gene>
<reference evidence="2 3" key="1">
    <citation type="journal article" date="2018" name="Mol. Plant">
        <title>The genome of Artemisia annua provides insight into the evolution of Asteraceae family and artemisinin biosynthesis.</title>
        <authorList>
            <person name="Shen Q."/>
            <person name="Zhang L."/>
            <person name="Liao Z."/>
            <person name="Wang S."/>
            <person name="Yan T."/>
            <person name="Shi P."/>
            <person name="Liu M."/>
            <person name="Fu X."/>
            <person name="Pan Q."/>
            <person name="Wang Y."/>
            <person name="Lv Z."/>
            <person name="Lu X."/>
            <person name="Zhang F."/>
            <person name="Jiang W."/>
            <person name="Ma Y."/>
            <person name="Chen M."/>
            <person name="Hao X."/>
            <person name="Li L."/>
            <person name="Tang Y."/>
            <person name="Lv G."/>
            <person name="Zhou Y."/>
            <person name="Sun X."/>
            <person name="Brodelius P.E."/>
            <person name="Rose J.K.C."/>
            <person name="Tang K."/>
        </authorList>
    </citation>
    <scope>NUCLEOTIDE SEQUENCE [LARGE SCALE GENOMIC DNA]</scope>
    <source>
        <strain evidence="3">cv. Huhao1</strain>
        <tissue evidence="2">Leaf</tissue>
    </source>
</reference>
<sequence length="444" mass="50170">MSDEIPIEVQMDIVRRLPVKRILQCRSVSKSWKSAIDMVYFTIKSGVRQANNFRYVLQYRQGFKGYMHYMCQNFAFTPVPTNLSFSDLNPIGCSPGVWAFSYGPILPHYMVFVWNPSIRRSVGTLIPYLTIEQAYEKRLLAFGIRPDNLDPTILKIAYPFNPEYPWCVLLFSFNTKQWKQLDDEFLPHQSIRLKKSSQAVVNGHIFWCAYESLFANDGSEYKSYMMVSFNLVTQGFHVLGIPAQLLAQLPIPFYVSNLRDKVVVSGNLNAEDHYVFCVWTLEVVGGSIQSFQCLISIPTPCPLKLIGFDNTNNPILEVQNPEGYVMNLQAKVFKKKGIDPTTYAITFKNAKNVLAQGGLFGDCGIWACIFLYRLSHGKSLDVDNPVQTALAYREHMSSTFYFATTLNVVPISDSAFLQLNAEPSARCGGLELTQCISQNGSGFA</sequence>
<organism evidence="2 3">
    <name type="scientific">Artemisia annua</name>
    <name type="common">Sweet wormwood</name>
    <dbReference type="NCBI Taxonomy" id="35608"/>
    <lineage>
        <taxon>Eukaryota</taxon>
        <taxon>Viridiplantae</taxon>
        <taxon>Streptophyta</taxon>
        <taxon>Embryophyta</taxon>
        <taxon>Tracheophyta</taxon>
        <taxon>Spermatophyta</taxon>
        <taxon>Magnoliopsida</taxon>
        <taxon>eudicotyledons</taxon>
        <taxon>Gunneridae</taxon>
        <taxon>Pentapetalae</taxon>
        <taxon>asterids</taxon>
        <taxon>campanulids</taxon>
        <taxon>Asterales</taxon>
        <taxon>Asteraceae</taxon>
        <taxon>Asteroideae</taxon>
        <taxon>Anthemideae</taxon>
        <taxon>Artemisiinae</taxon>
        <taxon>Artemisia</taxon>
    </lineage>
</organism>
<accession>A0A2U1L7S0</accession>
<dbReference type="OrthoDB" id="2095648at2759"/>
<proteinExistence type="predicted"/>
<dbReference type="InterPro" id="IPR050796">
    <property type="entry name" value="SCF_F-box_component"/>
</dbReference>
<dbReference type="EMBL" id="PKPP01010960">
    <property type="protein sequence ID" value="PWA45065.1"/>
    <property type="molecule type" value="Genomic_DNA"/>
</dbReference>
<evidence type="ECO:0000259" key="1">
    <source>
        <dbReference type="SMART" id="SM00256"/>
    </source>
</evidence>
<dbReference type="PANTHER" id="PTHR31672:SF10">
    <property type="entry name" value="F-BOX DOMAIN-CONTAINING PROTEIN"/>
    <property type="match status" value="1"/>
</dbReference>
<name>A0A2U1L7S0_ARTAN</name>
<evidence type="ECO:0000313" key="3">
    <source>
        <dbReference type="Proteomes" id="UP000245207"/>
    </source>
</evidence>
<dbReference type="AlphaFoldDB" id="A0A2U1L7S0"/>
<comment type="caution">
    <text evidence="2">The sequence shown here is derived from an EMBL/GenBank/DDBJ whole genome shotgun (WGS) entry which is preliminary data.</text>
</comment>
<dbReference type="PANTHER" id="PTHR31672">
    <property type="entry name" value="BNACNNG10540D PROTEIN"/>
    <property type="match status" value="1"/>
</dbReference>
<dbReference type="SUPFAM" id="SSF54001">
    <property type="entry name" value="Cysteine proteinases"/>
    <property type="match status" value="1"/>
</dbReference>
<evidence type="ECO:0000313" key="2">
    <source>
        <dbReference type="EMBL" id="PWA45065.1"/>
    </source>
</evidence>
<dbReference type="Pfam" id="PF07734">
    <property type="entry name" value="FBA_1"/>
    <property type="match status" value="1"/>
</dbReference>
<dbReference type="InterPro" id="IPR006527">
    <property type="entry name" value="F-box-assoc_dom_typ1"/>
</dbReference>
<protein>
    <submittedName>
        <fullName evidence="2">F-box domain-containing protein</fullName>
    </submittedName>
</protein>
<dbReference type="InterPro" id="IPR001810">
    <property type="entry name" value="F-box_dom"/>
</dbReference>
<dbReference type="Pfam" id="PF00646">
    <property type="entry name" value="F-box"/>
    <property type="match status" value="1"/>
</dbReference>
<dbReference type="SUPFAM" id="SSF81383">
    <property type="entry name" value="F-box domain"/>
    <property type="match status" value="1"/>
</dbReference>
<dbReference type="InterPro" id="IPR036047">
    <property type="entry name" value="F-box-like_dom_sf"/>
</dbReference>